<keyword evidence="2" id="KW-1185">Reference proteome</keyword>
<dbReference type="InterPro" id="IPR018531">
    <property type="entry name" value="DUF1993"/>
</dbReference>
<evidence type="ECO:0000313" key="1">
    <source>
        <dbReference type="EMBL" id="MQX15259.1"/>
    </source>
</evidence>
<dbReference type="Proteomes" id="UP000439983">
    <property type="component" value="Unassembled WGS sequence"/>
</dbReference>
<comment type="caution">
    <text evidence="1">The sequence shown here is derived from an EMBL/GenBank/DDBJ whole genome shotgun (WGS) entry which is preliminary data.</text>
</comment>
<dbReference type="PANTHER" id="PTHR36922:SF1">
    <property type="entry name" value="DUF1993 DOMAIN-CONTAINING PROTEIN"/>
    <property type="match status" value="1"/>
</dbReference>
<accession>A0A6N7LDI3</accession>
<dbReference type="Pfam" id="PF09351">
    <property type="entry name" value="DUF1993"/>
    <property type="match status" value="1"/>
</dbReference>
<dbReference type="RefSeq" id="WP_153438958.1">
    <property type="nucleotide sequence ID" value="NZ_CP121659.1"/>
</dbReference>
<dbReference type="PANTHER" id="PTHR36922">
    <property type="entry name" value="BLL2446 PROTEIN"/>
    <property type="match status" value="1"/>
</dbReference>
<name>A0A6N7LDI3_SINTE</name>
<dbReference type="OrthoDB" id="338237at2"/>
<dbReference type="InterPro" id="IPR034660">
    <property type="entry name" value="DinB/YfiT-like"/>
</dbReference>
<evidence type="ECO:0000313" key="2">
    <source>
        <dbReference type="Proteomes" id="UP000439983"/>
    </source>
</evidence>
<dbReference type="Gene3D" id="1.20.120.450">
    <property type="entry name" value="dinb family like domain"/>
    <property type="match status" value="1"/>
</dbReference>
<sequence>MPLTMYKLSVPAFIRGFSALGGLLDKAEAFAAEKGMPLAELFEARLAPDMLPLVGQIQRASDTSKNAIGRLTTIETPRFPDEERSFAELRERIAKTVAFLETVQPADLEGSENREVTLSFPNLKVNFSGEDYLLKFVLPNFYFHVTTAYDILRHKGVPIGKPDYIGGLG</sequence>
<organism evidence="1 2">
    <name type="scientific">Sinorhizobium terangae</name>
    <dbReference type="NCBI Taxonomy" id="110322"/>
    <lineage>
        <taxon>Bacteria</taxon>
        <taxon>Pseudomonadati</taxon>
        <taxon>Pseudomonadota</taxon>
        <taxon>Alphaproteobacteria</taxon>
        <taxon>Hyphomicrobiales</taxon>
        <taxon>Rhizobiaceae</taxon>
        <taxon>Sinorhizobium/Ensifer group</taxon>
        <taxon>Sinorhizobium</taxon>
    </lineage>
</organism>
<dbReference type="AlphaFoldDB" id="A0A6N7LDI3"/>
<reference evidence="1 2" key="1">
    <citation type="journal article" date="2013" name="Genome Biol.">
        <title>Comparative genomics of the core and accessory genomes of 48 Sinorhizobium strains comprising five genospecies.</title>
        <authorList>
            <person name="Sugawara M."/>
            <person name="Epstein B."/>
            <person name="Badgley B.D."/>
            <person name="Unno T."/>
            <person name="Xu L."/>
            <person name="Reese J."/>
            <person name="Gyaneshwar P."/>
            <person name="Denny R."/>
            <person name="Mudge J."/>
            <person name="Bharti A.K."/>
            <person name="Farmer A.D."/>
            <person name="May G.D."/>
            <person name="Woodward J.E."/>
            <person name="Medigue C."/>
            <person name="Vallenet D."/>
            <person name="Lajus A."/>
            <person name="Rouy Z."/>
            <person name="Martinez-Vaz B."/>
            <person name="Tiffin P."/>
            <person name="Young N.D."/>
            <person name="Sadowsky M.J."/>
        </authorList>
    </citation>
    <scope>NUCLEOTIDE SEQUENCE [LARGE SCALE GENOMIC DNA]</scope>
    <source>
        <strain evidence="1 2">USDA4894</strain>
    </source>
</reference>
<dbReference type="SUPFAM" id="SSF109854">
    <property type="entry name" value="DinB/YfiT-like putative metalloenzymes"/>
    <property type="match status" value="1"/>
</dbReference>
<proteinExistence type="predicted"/>
<gene>
    <name evidence="1" type="ORF">GHK62_10920</name>
</gene>
<dbReference type="EMBL" id="WITC01000037">
    <property type="protein sequence ID" value="MQX15259.1"/>
    <property type="molecule type" value="Genomic_DNA"/>
</dbReference>
<protein>
    <submittedName>
        <fullName evidence="1">DUF1993 family protein</fullName>
    </submittedName>
</protein>